<dbReference type="EMBL" id="KZ819682">
    <property type="protein sequence ID" value="PWN24319.1"/>
    <property type="molecule type" value="Genomic_DNA"/>
</dbReference>
<sequence>MDGNCHSFGAPHVRAAVVAELSGKKGARASVSSSPARVVSLLSVATVPVPSAPLPLLGASPPLVGPDPSPPLPQSLPTSSRGLGSPLLSPLRLLSLSTHSGGSTP</sequence>
<proteinExistence type="predicted"/>
<organism evidence="2 3">
    <name type="scientific">Jaminaea rosea</name>
    <dbReference type="NCBI Taxonomy" id="1569628"/>
    <lineage>
        <taxon>Eukaryota</taxon>
        <taxon>Fungi</taxon>
        <taxon>Dikarya</taxon>
        <taxon>Basidiomycota</taxon>
        <taxon>Ustilaginomycotina</taxon>
        <taxon>Exobasidiomycetes</taxon>
        <taxon>Microstromatales</taxon>
        <taxon>Microstromatales incertae sedis</taxon>
        <taxon>Jaminaea</taxon>
    </lineage>
</organism>
<dbReference type="RefSeq" id="XP_025358931.1">
    <property type="nucleotide sequence ID" value="XM_025507246.1"/>
</dbReference>
<dbReference type="Proteomes" id="UP000245884">
    <property type="component" value="Unassembled WGS sequence"/>
</dbReference>
<name>A0A316UGF0_9BASI</name>
<keyword evidence="3" id="KW-1185">Reference proteome</keyword>
<accession>A0A316UGF0</accession>
<feature type="region of interest" description="Disordered" evidence="1">
    <location>
        <begin position="55"/>
        <end position="87"/>
    </location>
</feature>
<evidence type="ECO:0000313" key="3">
    <source>
        <dbReference type="Proteomes" id="UP000245884"/>
    </source>
</evidence>
<reference evidence="2 3" key="1">
    <citation type="journal article" date="2018" name="Mol. Biol. Evol.">
        <title>Broad Genomic Sampling Reveals a Smut Pathogenic Ancestry of the Fungal Clade Ustilaginomycotina.</title>
        <authorList>
            <person name="Kijpornyongpan T."/>
            <person name="Mondo S.J."/>
            <person name="Barry K."/>
            <person name="Sandor L."/>
            <person name="Lee J."/>
            <person name="Lipzen A."/>
            <person name="Pangilinan J."/>
            <person name="LaButti K."/>
            <person name="Hainaut M."/>
            <person name="Henrissat B."/>
            <person name="Grigoriev I.V."/>
            <person name="Spatafora J.W."/>
            <person name="Aime M.C."/>
        </authorList>
    </citation>
    <scope>NUCLEOTIDE SEQUENCE [LARGE SCALE GENOMIC DNA]</scope>
    <source>
        <strain evidence="2 3">MCA 5214</strain>
    </source>
</reference>
<evidence type="ECO:0000256" key="1">
    <source>
        <dbReference type="SAM" id="MobiDB-lite"/>
    </source>
</evidence>
<dbReference type="GeneID" id="37029069"/>
<feature type="compositionally biased region" description="Low complexity" evidence="1">
    <location>
        <begin position="75"/>
        <end position="87"/>
    </location>
</feature>
<protein>
    <submittedName>
        <fullName evidence="2">Uncharacterized protein</fullName>
    </submittedName>
</protein>
<feature type="compositionally biased region" description="Pro residues" evidence="1">
    <location>
        <begin position="63"/>
        <end position="74"/>
    </location>
</feature>
<gene>
    <name evidence="2" type="ORF">BDZ90DRAFT_235052</name>
</gene>
<dbReference type="AlphaFoldDB" id="A0A316UGF0"/>
<evidence type="ECO:0000313" key="2">
    <source>
        <dbReference type="EMBL" id="PWN24319.1"/>
    </source>
</evidence>